<gene>
    <name evidence="2" type="ORF">NDU88_001252</name>
</gene>
<reference evidence="2" key="1">
    <citation type="journal article" date="2022" name="bioRxiv">
        <title>Sequencing and chromosome-scale assembly of the giantPleurodeles waltlgenome.</title>
        <authorList>
            <person name="Brown T."/>
            <person name="Elewa A."/>
            <person name="Iarovenko S."/>
            <person name="Subramanian E."/>
            <person name="Araus A.J."/>
            <person name="Petzold A."/>
            <person name="Susuki M."/>
            <person name="Suzuki K.-i.T."/>
            <person name="Hayashi T."/>
            <person name="Toyoda A."/>
            <person name="Oliveira C."/>
            <person name="Osipova E."/>
            <person name="Leigh N.D."/>
            <person name="Simon A."/>
            <person name="Yun M.H."/>
        </authorList>
    </citation>
    <scope>NUCLEOTIDE SEQUENCE</scope>
    <source>
        <strain evidence="2">20211129_DDA</strain>
        <tissue evidence="2">Liver</tissue>
    </source>
</reference>
<comment type="caution">
    <text evidence="2">The sequence shown here is derived from an EMBL/GenBank/DDBJ whole genome shotgun (WGS) entry which is preliminary data.</text>
</comment>
<protein>
    <submittedName>
        <fullName evidence="2">Uncharacterized protein</fullName>
    </submittedName>
</protein>
<feature type="region of interest" description="Disordered" evidence="1">
    <location>
        <begin position="124"/>
        <end position="166"/>
    </location>
</feature>
<sequence length="908" mass="101717">MKTRAKRAALSAANKEVAVPKESSTDAEIPVDFLEESDVAADAPAEVSAKRAALSAANKEVAVSKESDTDVGIPVDFLEESGVAAEAPAEDSEQRFINVEAPSNDSAESTTTVNSLVENCKESGTTVGAPAKNNENVGTTEGAPAKNCEEGGTTERTPTNCENESPMCSEAADESAEGENITIEAFVDNRFRVISVSTQESVIVISDDEEAECTLGLGNSVLIIEDPSEKSMVEEKRSEELVLDEELAITFTRSGNVMPHARYDCTAHPFVRTEHDTSAPLENNANVCDQCYCYLCDKPALQCSYWTTASICHCNAHNKSIFWKSQRDAALAGILTIFDLDLTEIDADLRQGGFLLLTFVHELTIEYNKYLMGTRLPRDQIFPCTCVCHRGHARNTVPCPPCTLYHTEIILYSYTEVYKKVEEFLKRAENEKPKTAAVILLGIVKELVFHKEPPLAHQFGDPSSSLRSATPILLRKILGNLQKMLVLSGFPNTLCDKFIRFFQSLPLPPHCYCFSNCLNVLPWDDLFLITILLGQNITGQRTRKGKKEFLCEAVPVIQARVQKLEEEANYKHLVRYLKAVRCNDILPLQRLREKIPFYMCKYGNFPEAAQSLVQLKCASCTVNVKLSVAEFTLYLKMFRTESCPSGKHLTDQDEWTSLKGNVLKKGILIKLILRILFVNPALFESSKCWSTLIRTWCSSPVLGPKGQLEPIAYPEPNIDFQRSVMDIAFPILEELRRQTHVNLPQSFSVMPNEAELILIVRAFAQKLLFDPKPPASVLSIILAFGKNIWALRDLLEAITPRNDLVYQFTQKVADELCTQKETALQAWSLYGSQYVCDLIYTFLMHLNMLVRSVGFHMMDILIENFNMLPWSQQVAHFLQNKVSSSCIFFTPAERNELKKKIEVCQARR</sequence>
<feature type="region of interest" description="Disordered" evidence="1">
    <location>
        <begin position="1"/>
        <end position="25"/>
    </location>
</feature>
<dbReference type="PANTHER" id="PTHR33443:SF30">
    <property type="entry name" value="SARCOSINE DEHYDROGENASE-2C PROTEIN"/>
    <property type="match status" value="1"/>
</dbReference>
<dbReference type="AlphaFoldDB" id="A0AAV7LX52"/>
<evidence type="ECO:0000313" key="2">
    <source>
        <dbReference type="EMBL" id="KAJ1096106.1"/>
    </source>
</evidence>
<name>A0AAV7LX52_PLEWA</name>
<proteinExistence type="predicted"/>
<dbReference type="PANTHER" id="PTHR33443">
    <property type="entry name" value="ZGC:112980"/>
    <property type="match status" value="1"/>
</dbReference>
<accession>A0AAV7LX52</accession>
<evidence type="ECO:0000256" key="1">
    <source>
        <dbReference type="SAM" id="MobiDB-lite"/>
    </source>
</evidence>
<dbReference type="EMBL" id="JANPWB010000014">
    <property type="protein sequence ID" value="KAJ1096106.1"/>
    <property type="molecule type" value="Genomic_DNA"/>
</dbReference>
<dbReference type="Proteomes" id="UP001066276">
    <property type="component" value="Chromosome 10"/>
</dbReference>
<keyword evidence="3" id="KW-1185">Reference proteome</keyword>
<organism evidence="2 3">
    <name type="scientific">Pleurodeles waltl</name>
    <name type="common">Iberian ribbed newt</name>
    <dbReference type="NCBI Taxonomy" id="8319"/>
    <lineage>
        <taxon>Eukaryota</taxon>
        <taxon>Metazoa</taxon>
        <taxon>Chordata</taxon>
        <taxon>Craniata</taxon>
        <taxon>Vertebrata</taxon>
        <taxon>Euteleostomi</taxon>
        <taxon>Amphibia</taxon>
        <taxon>Batrachia</taxon>
        <taxon>Caudata</taxon>
        <taxon>Salamandroidea</taxon>
        <taxon>Salamandridae</taxon>
        <taxon>Pleurodelinae</taxon>
        <taxon>Pleurodeles</taxon>
    </lineage>
</organism>
<feature type="compositionally biased region" description="Polar residues" evidence="1">
    <location>
        <begin position="154"/>
        <end position="163"/>
    </location>
</feature>
<dbReference type="InterPro" id="IPR053234">
    <property type="entry name" value="RPM1_Interactor"/>
</dbReference>
<evidence type="ECO:0000313" key="3">
    <source>
        <dbReference type="Proteomes" id="UP001066276"/>
    </source>
</evidence>